<dbReference type="EMBL" id="BAAACA010000014">
    <property type="protein sequence ID" value="GAA0598794.1"/>
    <property type="molecule type" value="Genomic_DNA"/>
</dbReference>
<dbReference type="Proteomes" id="UP001500668">
    <property type="component" value="Unassembled WGS sequence"/>
</dbReference>
<accession>A0ABP3QWM2</accession>
<comment type="caution">
    <text evidence="1">The sequence shown here is derived from an EMBL/GenBank/DDBJ whole genome shotgun (WGS) entry which is preliminary data.</text>
</comment>
<name>A0ABP3QWM2_9ACTN</name>
<sequence length="52" mass="5883">MRDTLGTEMSMPVGAQAGRSIYVSNNSPRGVWWPCAWSVFELRLLIVRQEGE</sequence>
<evidence type="ECO:0000313" key="1">
    <source>
        <dbReference type="EMBL" id="GAA0598794.1"/>
    </source>
</evidence>
<evidence type="ECO:0000313" key="2">
    <source>
        <dbReference type="Proteomes" id="UP001500668"/>
    </source>
</evidence>
<reference evidence="2" key="1">
    <citation type="journal article" date="2019" name="Int. J. Syst. Evol. Microbiol.">
        <title>The Global Catalogue of Microorganisms (GCM) 10K type strain sequencing project: providing services to taxonomists for standard genome sequencing and annotation.</title>
        <authorList>
            <consortium name="The Broad Institute Genomics Platform"/>
            <consortium name="The Broad Institute Genome Sequencing Center for Infectious Disease"/>
            <person name="Wu L."/>
            <person name="Ma J."/>
        </authorList>
    </citation>
    <scope>NUCLEOTIDE SEQUENCE [LARGE SCALE GENOMIC DNA]</scope>
    <source>
        <strain evidence="2">JCM 5067</strain>
    </source>
</reference>
<organism evidence="1 2">
    <name type="scientific">Streptomyces crystallinus</name>
    <dbReference type="NCBI Taxonomy" id="68191"/>
    <lineage>
        <taxon>Bacteria</taxon>
        <taxon>Bacillati</taxon>
        <taxon>Actinomycetota</taxon>
        <taxon>Actinomycetes</taxon>
        <taxon>Kitasatosporales</taxon>
        <taxon>Streptomycetaceae</taxon>
        <taxon>Streptomyces</taxon>
    </lineage>
</organism>
<keyword evidence="2" id="KW-1185">Reference proteome</keyword>
<proteinExistence type="predicted"/>
<gene>
    <name evidence="1" type="ORF">GCM10010394_30440</name>
</gene>
<protein>
    <submittedName>
        <fullName evidence="1">Uncharacterized protein</fullName>
    </submittedName>
</protein>